<dbReference type="InterPro" id="IPR035595">
    <property type="entry name" value="UDP_glycos_trans_CS"/>
</dbReference>
<evidence type="ECO:0000313" key="5">
    <source>
        <dbReference type="EMBL" id="KAF5175051.1"/>
    </source>
</evidence>
<dbReference type="CDD" id="cd03784">
    <property type="entry name" value="GT1_Gtf-like"/>
    <property type="match status" value="1"/>
</dbReference>
<dbReference type="Gene3D" id="3.40.50.2000">
    <property type="entry name" value="Glycogen Phosphorylase B"/>
    <property type="match status" value="2"/>
</dbReference>
<dbReference type="PANTHER" id="PTHR11926:SF1553">
    <property type="entry name" value="GLYCOSYLTRANSFERASE"/>
    <property type="match status" value="1"/>
</dbReference>
<comment type="similarity">
    <text evidence="1 3">Belongs to the UDP-glycosyltransferase family.</text>
</comment>
<evidence type="ECO:0000256" key="1">
    <source>
        <dbReference type="ARBA" id="ARBA00009995"/>
    </source>
</evidence>
<organism evidence="5 6">
    <name type="scientific">Thalictrum thalictroides</name>
    <name type="common">Rue-anemone</name>
    <name type="synonym">Anemone thalictroides</name>
    <dbReference type="NCBI Taxonomy" id="46969"/>
    <lineage>
        <taxon>Eukaryota</taxon>
        <taxon>Viridiplantae</taxon>
        <taxon>Streptophyta</taxon>
        <taxon>Embryophyta</taxon>
        <taxon>Tracheophyta</taxon>
        <taxon>Spermatophyta</taxon>
        <taxon>Magnoliopsida</taxon>
        <taxon>Ranunculales</taxon>
        <taxon>Ranunculaceae</taxon>
        <taxon>Thalictroideae</taxon>
        <taxon>Thalictrum</taxon>
    </lineage>
</organism>
<dbReference type="InterPro" id="IPR002213">
    <property type="entry name" value="UDP_glucos_trans"/>
</dbReference>
<evidence type="ECO:0000256" key="4">
    <source>
        <dbReference type="RuleBase" id="RU362057"/>
    </source>
</evidence>
<accession>A0A7J6URG7</accession>
<keyword evidence="3" id="KW-0328">Glycosyltransferase</keyword>
<protein>
    <recommendedName>
        <fullName evidence="4">Glycosyltransferase</fullName>
        <ecNumber evidence="4">2.4.1.-</ecNumber>
    </recommendedName>
</protein>
<dbReference type="GO" id="GO:0080043">
    <property type="term" value="F:quercetin 3-O-glucosyltransferase activity"/>
    <property type="evidence" value="ECO:0007669"/>
    <property type="project" value="TreeGrafter"/>
</dbReference>
<dbReference type="GO" id="GO:0080044">
    <property type="term" value="F:quercetin 7-O-glucosyltransferase activity"/>
    <property type="evidence" value="ECO:0007669"/>
    <property type="project" value="TreeGrafter"/>
</dbReference>
<dbReference type="PANTHER" id="PTHR11926">
    <property type="entry name" value="GLUCOSYL/GLUCURONOSYL TRANSFERASES"/>
    <property type="match status" value="1"/>
</dbReference>
<keyword evidence="2 3" id="KW-0808">Transferase</keyword>
<dbReference type="EC" id="2.4.1.-" evidence="4"/>
<comment type="caution">
    <text evidence="5">The sequence shown here is derived from an EMBL/GenBank/DDBJ whole genome shotgun (WGS) entry which is preliminary data.</text>
</comment>
<dbReference type="FunFam" id="3.40.50.2000:FF:000019">
    <property type="entry name" value="Glycosyltransferase"/>
    <property type="match status" value="1"/>
</dbReference>
<dbReference type="AlphaFoldDB" id="A0A7J6URG7"/>
<evidence type="ECO:0000256" key="3">
    <source>
        <dbReference type="RuleBase" id="RU003718"/>
    </source>
</evidence>
<dbReference type="PROSITE" id="PS00375">
    <property type="entry name" value="UDPGT"/>
    <property type="match status" value="1"/>
</dbReference>
<gene>
    <name evidence="5" type="ORF">FRX31_035359</name>
</gene>
<evidence type="ECO:0000313" key="6">
    <source>
        <dbReference type="Proteomes" id="UP000554482"/>
    </source>
</evidence>
<dbReference type="OrthoDB" id="5835829at2759"/>
<name>A0A7J6URG7_THATH</name>
<proteinExistence type="inferred from homology"/>
<sequence>MEKKKEEKCWSTHVAFLPMPFQGHINPMLNFAKRLVYKGVKVTIAIPLSKAKSIEVDDSKITIELYSDGSEDGESKTIDSYLKRLEEICTNILSKLVENHQNSKYPPIKCVIYSSGIPFVLNIAKQCGLIGASFFTQSCAVNSMYYHVYHGQLITPVQGPQVSLPGLPLLETHELPSVMSISDPDRSILHLVTNQFSNVEETNWLLFNTFDKLEDEVVKWTVKQWPEKAISIGPTVPSVYMKSGPMASKPDSTPYIEWLNTMDTGSVVYASFGTIAKLREDQIGELAWGIKRSNMYFLWVVRDEEQHKLPTKFQDDISKQGLVVSWCSQLDVLTHKAVGCFLTHCGWNSTIEALSFGVPMIAVPQHIDQPTNAKFVEDIWRVGVRAKVDDKGVVRREEIENCIKDVMQGGRREEFRRNAVMWKELAKEAVDEGGSSDRNIDNFIAGL</sequence>
<reference evidence="5 6" key="1">
    <citation type="submission" date="2020-06" db="EMBL/GenBank/DDBJ databases">
        <title>Transcriptomic and genomic resources for Thalictrum thalictroides and T. hernandezii: Facilitating candidate gene discovery in an emerging model plant lineage.</title>
        <authorList>
            <person name="Arias T."/>
            <person name="Riano-Pachon D.M."/>
            <person name="Di Stilio V.S."/>
        </authorList>
    </citation>
    <scope>NUCLEOTIDE SEQUENCE [LARGE SCALE GENOMIC DNA]</scope>
    <source>
        <strain evidence="6">cv. WT478/WT964</strain>
        <tissue evidence="5">Leaves</tissue>
    </source>
</reference>
<dbReference type="Proteomes" id="UP000554482">
    <property type="component" value="Unassembled WGS sequence"/>
</dbReference>
<dbReference type="SUPFAM" id="SSF53756">
    <property type="entry name" value="UDP-Glycosyltransferase/glycogen phosphorylase"/>
    <property type="match status" value="1"/>
</dbReference>
<evidence type="ECO:0000256" key="2">
    <source>
        <dbReference type="ARBA" id="ARBA00022679"/>
    </source>
</evidence>
<dbReference type="EMBL" id="JABWDY010044561">
    <property type="protein sequence ID" value="KAF5175051.1"/>
    <property type="molecule type" value="Genomic_DNA"/>
</dbReference>
<keyword evidence="6" id="KW-1185">Reference proteome</keyword>
<dbReference type="Pfam" id="PF00201">
    <property type="entry name" value="UDPGT"/>
    <property type="match status" value="1"/>
</dbReference>